<sequence length="175" mass="19008">MSRGYSQKVAADNGVAEGRYVALAIAGILGIGALLLPHHQAHHGGPDLAEHQVTFDLVPTDVRVAATDLKLSHEEIRDWHQDNLDDGFDAEAAWPGVDDLKDAFLPPFSQGQWQQPQAAIYLGLLADHALVLNSQHAEPALWVCDNAPRAFDDNALKANGCQQLVSHPSHSHKDH</sequence>
<dbReference type="HOGENOM" id="CLU_1530338_0_0_6"/>
<dbReference type="Pfam" id="PF19659">
    <property type="entry name" value="DUF6162"/>
    <property type="match status" value="1"/>
</dbReference>
<dbReference type="GeneID" id="67184030"/>
<reference evidence="2 3" key="1">
    <citation type="journal article" date="2010" name="Stand. Genomic Sci.">
        <title>Complete genome sequence of Ferrimonas balearica type strain (PAT).</title>
        <authorList>
            <person name="Nolan M."/>
            <person name="Sikorski J."/>
            <person name="Davenport K."/>
            <person name="Lucas S."/>
            <person name="Glavina Del Rio T."/>
            <person name="Tice H."/>
            <person name="Cheng J."/>
            <person name="Goodwin L."/>
            <person name="Pitluck S."/>
            <person name="Liolios K."/>
            <person name="Ivanova N."/>
            <person name="Mavromatis K."/>
            <person name="Ovchinnikova G."/>
            <person name="Pati A."/>
            <person name="Chen A."/>
            <person name="Palaniappan K."/>
            <person name="Land M."/>
            <person name="Hauser L."/>
            <person name="Chang Y."/>
            <person name="Jeffries C."/>
            <person name="Tapia R."/>
            <person name="Brettin T."/>
            <person name="Detter J."/>
            <person name="Han C."/>
            <person name="Yasawong M."/>
            <person name="Rohde M."/>
            <person name="Tindall B."/>
            <person name="Goker M."/>
            <person name="Woyke T."/>
            <person name="Bristow J."/>
            <person name="Eisen J."/>
            <person name="Markowitz V."/>
            <person name="Hugenholtz P."/>
            <person name="Kyrpides N."/>
            <person name="Klenk H."/>
            <person name="Lapidus A."/>
        </authorList>
    </citation>
    <scope>NUCLEOTIDE SEQUENCE [LARGE SCALE GENOMIC DNA]</scope>
    <source>
        <strain evidence="3">DSM 9799 / CCM 4581 / KCTC 23876 / PAT</strain>
    </source>
</reference>
<name>E1SS29_FERBD</name>
<feature type="transmembrane region" description="Helical" evidence="1">
    <location>
        <begin position="20"/>
        <end position="36"/>
    </location>
</feature>
<accession>E1SS29</accession>
<dbReference type="AlphaFoldDB" id="E1SS29"/>
<dbReference type="RefSeq" id="WP_013345290.1">
    <property type="nucleotide sequence ID" value="NC_014541.1"/>
</dbReference>
<keyword evidence="1" id="KW-0812">Transmembrane</keyword>
<dbReference type="EMBL" id="CP002209">
    <property type="protein sequence ID" value="ADN75984.1"/>
    <property type="molecule type" value="Genomic_DNA"/>
</dbReference>
<gene>
    <name evidence="2" type="ordered locus">Fbal_1781</name>
</gene>
<evidence type="ECO:0000313" key="2">
    <source>
        <dbReference type="EMBL" id="ADN75984.1"/>
    </source>
</evidence>
<protein>
    <submittedName>
        <fullName evidence="2">Uncharacterized protein</fullName>
    </submittedName>
</protein>
<keyword evidence="1" id="KW-1133">Transmembrane helix</keyword>
<dbReference type="InterPro" id="IPR046160">
    <property type="entry name" value="DUF6162"/>
</dbReference>
<dbReference type="Proteomes" id="UP000006683">
    <property type="component" value="Chromosome"/>
</dbReference>
<keyword evidence="3" id="KW-1185">Reference proteome</keyword>
<evidence type="ECO:0000313" key="3">
    <source>
        <dbReference type="Proteomes" id="UP000006683"/>
    </source>
</evidence>
<dbReference type="KEGG" id="fbl:Fbal_1781"/>
<keyword evidence="1" id="KW-0472">Membrane</keyword>
<dbReference type="STRING" id="550540.Fbal_1781"/>
<dbReference type="OrthoDB" id="95459at2"/>
<organism evidence="2 3">
    <name type="scientific">Ferrimonas balearica (strain DSM 9799 / CCM 4581 / KCTC 23876 / PAT)</name>
    <dbReference type="NCBI Taxonomy" id="550540"/>
    <lineage>
        <taxon>Bacteria</taxon>
        <taxon>Pseudomonadati</taxon>
        <taxon>Pseudomonadota</taxon>
        <taxon>Gammaproteobacteria</taxon>
        <taxon>Alteromonadales</taxon>
        <taxon>Ferrimonadaceae</taxon>
        <taxon>Ferrimonas</taxon>
    </lineage>
</organism>
<evidence type="ECO:0000256" key="1">
    <source>
        <dbReference type="SAM" id="Phobius"/>
    </source>
</evidence>
<proteinExistence type="predicted"/>